<dbReference type="STRING" id="558152.IQ37_08500"/>
<dbReference type="GO" id="GO:0007229">
    <property type="term" value="P:integrin-mediated signaling pathway"/>
    <property type="evidence" value="ECO:0007669"/>
    <property type="project" value="UniProtKB-KW"/>
</dbReference>
<dbReference type="PANTHER" id="PTHR46580:SF4">
    <property type="entry name" value="ATP_GTP-BINDING PROTEIN"/>
    <property type="match status" value="1"/>
</dbReference>
<feature type="signal peptide" evidence="2">
    <location>
        <begin position="1"/>
        <end position="16"/>
    </location>
</feature>
<sequence length="570" mass="62882">MKKIYVLLYMIPVSFAAQTFSEVQTDIRNFYYPAGDTGDVNNDGFQDIVINGAIDADGDGNVDTTFNEVYKNNGTTFTPYANFGADVTHLGDIKFIDYNNDGLDDIISTGLSYMDIVNYKHYRFRNTGSGFIKEADLPGKVYGSMEVFDFNHDGLQDYAINGTQYVDGAGFVNKLDYYQNSGNGFQQFQGWMEGAQNSSFKMVDLNNDHLLDMIMLGYDVNSVPMFKVYLNNSGTLMLSQTLPALASGKLEIADFNADGYQDVVVAAQDENYAGYVAILMNDGTGHLNIQQLAVPEISDPSLATGDLNNDGYYDFIVSGNDENNDAIVKIFVYNSNNQTFTENIPTGLSTLGGPGFVHLLDYNNDHHLDVLLSGFDWADSGMPSVTKIFRNVSTETNLKPAPPTNLSLTKNGNRFNFSWSGASDDKTPTSALRYEIKVGTTSGAGDIAKYVVTTPSWFLELDPSVQNVYWSVRSIDASRVYSDPSTAHTLGVKDVVDRELFTIYPNPASDRVFIKGEKVSAVEMYSIDGKKLNVTLNADQSVDISGLTKGGYLLKVKIKDQWTIKKLIIK</sequence>
<protein>
    <submittedName>
        <fullName evidence="4">Alpha integrin</fullName>
    </submittedName>
</protein>
<evidence type="ECO:0000259" key="3">
    <source>
        <dbReference type="Pfam" id="PF18962"/>
    </source>
</evidence>
<keyword evidence="5" id="KW-1185">Reference proteome</keyword>
<dbReference type="Pfam" id="PF13517">
    <property type="entry name" value="FG-GAP_3"/>
    <property type="match status" value="2"/>
</dbReference>
<dbReference type="NCBIfam" id="TIGR04183">
    <property type="entry name" value="Por_Secre_tail"/>
    <property type="match status" value="1"/>
</dbReference>
<evidence type="ECO:0000256" key="2">
    <source>
        <dbReference type="SAM" id="SignalP"/>
    </source>
</evidence>
<dbReference type="eggNOG" id="COG4733">
    <property type="taxonomic scope" value="Bacteria"/>
</dbReference>
<dbReference type="RefSeq" id="WP_034683823.1">
    <property type="nucleotide sequence ID" value="NZ_CP023049.2"/>
</dbReference>
<dbReference type="AlphaFoldDB" id="A0A086BIU5"/>
<reference evidence="4 5" key="1">
    <citation type="submission" date="2014-07" db="EMBL/GenBank/DDBJ databases">
        <title>Genome of Chryseobacterium piperi CTM.</title>
        <authorList>
            <person name="Pipes S.E."/>
            <person name="Stropko S.J."/>
            <person name="Newman J.D."/>
        </authorList>
    </citation>
    <scope>NUCLEOTIDE SEQUENCE [LARGE SCALE GENOMIC DNA]</scope>
    <source>
        <strain evidence="4 5">CTM</strain>
    </source>
</reference>
<accession>A0A086BIU5</accession>
<dbReference type="EMBL" id="JPRJ01000012">
    <property type="protein sequence ID" value="KFF28859.1"/>
    <property type="molecule type" value="Genomic_DNA"/>
</dbReference>
<name>A0A086BIU5_9FLAO</name>
<gene>
    <name evidence="4" type="ORF">IQ37_08500</name>
</gene>
<evidence type="ECO:0000256" key="1">
    <source>
        <dbReference type="ARBA" id="ARBA00022729"/>
    </source>
</evidence>
<dbReference type="InterPro" id="IPR028994">
    <property type="entry name" value="Integrin_alpha_N"/>
</dbReference>
<evidence type="ECO:0000313" key="5">
    <source>
        <dbReference type="Proteomes" id="UP000028709"/>
    </source>
</evidence>
<dbReference type="Pfam" id="PF18962">
    <property type="entry name" value="Por_Secre_tail"/>
    <property type="match status" value="1"/>
</dbReference>
<feature type="chain" id="PRO_5001804532" evidence="2">
    <location>
        <begin position="17"/>
        <end position="570"/>
    </location>
</feature>
<keyword evidence="1 2" id="KW-0732">Signal</keyword>
<dbReference type="Proteomes" id="UP000028709">
    <property type="component" value="Unassembled WGS sequence"/>
</dbReference>
<feature type="domain" description="Secretion system C-terminal sorting" evidence="3">
    <location>
        <begin position="503"/>
        <end position="569"/>
    </location>
</feature>
<dbReference type="InterPro" id="IPR013517">
    <property type="entry name" value="FG-GAP"/>
</dbReference>
<evidence type="ECO:0000313" key="4">
    <source>
        <dbReference type="EMBL" id="KFF28859.1"/>
    </source>
</evidence>
<dbReference type="InterPro" id="IPR026444">
    <property type="entry name" value="Secre_tail"/>
</dbReference>
<keyword evidence="4" id="KW-0401">Integrin</keyword>
<dbReference type="SUPFAM" id="SSF69318">
    <property type="entry name" value="Integrin alpha N-terminal domain"/>
    <property type="match status" value="1"/>
</dbReference>
<dbReference type="PANTHER" id="PTHR46580">
    <property type="entry name" value="SENSOR KINASE-RELATED"/>
    <property type="match status" value="1"/>
</dbReference>
<proteinExistence type="predicted"/>
<dbReference type="Gene3D" id="2.130.10.130">
    <property type="entry name" value="Integrin alpha, N-terminal"/>
    <property type="match status" value="2"/>
</dbReference>
<comment type="caution">
    <text evidence="4">The sequence shown here is derived from an EMBL/GenBank/DDBJ whole genome shotgun (WGS) entry which is preliminary data.</text>
</comment>
<organism evidence="4 5">
    <name type="scientific">Chryseobacterium piperi</name>
    <dbReference type="NCBI Taxonomy" id="558152"/>
    <lineage>
        <taxon>Bacteria</taxon>
        <taxon>Pseudomonadati</taxon>
        <taxon>Bacteroidota</taxon>
        <taxon>Flavobacteriia</taxon>
        <taxon>Flavobacteriales</taxon>
        <taxon>Weeksellaceae</taxon>
        <taxon>Chryseobacterium group</taxon>
        <taxon>Chryseobacterium</taxon>
    </lineage>
</organism>